<feature type="domain" description="Multi-ubiquitin" evidence="1">
    <location>
        <begin position="19"/>
        <end position="91"/>
    </location>
</feature>
<dbReference type="Pfam" id="PF14452">
    <property type="entry name" value="Multi_ubiq"/>
    <property type="match status" value="1"/>
</dbReference>
<keyword evidence="3" id="KW-1185">Reference proteome</keyword>
<accession>L0A1Z4</accession>
<evidence type="ECO:0000313" key="2">
    <source>
        <dbReference type="EMBL" id="AFZ67177.1"/>
    </source>
</evidence>
<gene>
    <name evidence="2" type="ordered locus">Deipe_1644</name>
</gene>
<dbReference type="KEGG" id="dpd:Deipe_1644"/>
<organism evidence="2 3">
    <name type="scientific">Deinococcus peraridilitoris (strain DSM 19664 / LMG 22246 / CIP 109416 / KR-200)</name>
    <dbReference type="NCBI Taxonomy" id="937777"/>
    <lineage>
        <taxon>Bacteria</taxon>
        <taxon>Thermotogati</taxon>
        <taxon>Deinococcota</taxon>
        <taxon>Deinococci</taxon>
        <taxon>Deinococcales</taxon>
        <taxon>Deinococcaceae</taxon>
        <taxon>Deinococcus</taxon>
    </lineage>
</organism>
<dbReference type="OrthoDB" id="7445930at2"/>
<dbReference type="RefSeq" id="WP_015235485.1">
    <property type="nucleotide sequence ID" value="NC_019793.1"/>
</dbReference>
<evidence type="ECO:0000259" key="1">
    <source>
        <dbReference type="Pfam" id="PF14452"/>
    </source>
</evidence>
<protein>
    <recommendedName>
        <fullName evidence="1">Multi-ubiquitin domain-containing protein</fullName>
    </recommendedName>
</protein>
<sequence length="93" mass="10251">MTTPSTQHNDDHGRDKVTTIIVNGREKQVTDKEMTYDQVVHLAYDNPPSGPNVLITVTFRRGHGDKPEGSLTAGSSVRLKEGMIFNVVLTDKS</sequence>
<dbReference type="STRING" id="937777.Deipe_1644"/>
<dbReference type="InterPro" id="IPR027802">
    <property type="entry name" value="Multi-ubiquitin_dom"/>
</dbReference>
<evidence type="ECO:0000313" key="3">
    <source>
        <dbReference type="Proteomes" id="UP000010467"/>
    </source>
</evidence>
<dbReference type="Proteomes" id="UP000010467">
    <property type="component" value="Chromosome"/>
</dbReference>
<dbReference type="AlphaFoldDB" id="L0A1Z4"/>
<dbReference type="EMBL" id="CP003382">
    <property type="protein sequence ID" value="AFZ67177.1"/>
    <property type="molecule type" value="Genomic_DNA"/>
</dbReference>
<reference evidence="3" key="1">
    <citation type="submission" date="2012-03" db="EMBL/GenBank/DDBJ databases">
        <title>Complete sequence of chromosome of Deinococcus peraridilitoris DSM 19664.</title>
        <authorList>
            <person name="Lucas S."/>
            <person name="Copeland A."/>
            <person name="Lapidus A."/>
            <person name="Glavina del Rio T."/>
            <person name="Dalin E."/>
            <person name="Tice H."/>
            <person name="Bruce D."/>
            <person name="Goodwin L."/>
            <person name="Pitluck S."/>
            <person name="Peters L."/>
            <person name="Mikhailova N."/>
            <person name="Lu M."/>
            <person name="Kyrpides N."/>
            <person name="Mavromatis K."/>
            <person name="Ivanova N."/>
            <person name="Brettin T."/>
            <person name="Detter J.C."/>
            <person name="Han C."/>
            <person name="Larimer F."/>
            <person name="Land M."/>
            <person name="Hauser L."/>
            <person name="Markowitz V."/>
            <person name="Cheng J.-F."/>
            <person name="Hugenholtz P."/>
            <person name="Woyke T."/>
            <person name="Wu D."/>
            <person name="Pukall R."/>
            <person name="Steenblock K."/>
            <person name="Brambilla E."/>
            <person name="Klenk H.-P."/>
            <person name="Eisen J.A."/>
        </authorList>
    </citation>
    <scope>NUCLEOTIDE SEQUENCE [LARGE SCALE GENOMIC DNA]</scope>
    <source>
        <strain evidence="3">DSM 19664 / LMG 22246 / CIP 109416 / KR-200</strain>
    </source>
</reference>
<name>L0A1Z4_DEIPD</name>
<dbReference type="eggNOG" id="ENOG5033BF1">
    <property type="taxonomic scope" value="Bacteria"/>
</dbReference>
<dbReference type="PATRIC" id="fig|937777.3.peg.1643"/>
<dbReference type="HOGENOM" id="CLU_170407_0_0_0"/>
<proteinExistence type="predicted"/>